<dbReference type="CDD" id="cd11529">
    <property type="entry name" value="NTP-PPase_MazG_Cterm"/>
    <property type="match status" value="1"/>
</dbReference>
<dbReference type="PIRSF" id="PIRSF002845">
    <property type="entry name" value="Ttrprl_mtas_MazG"/>
    <property type="match status" value="1"/>
</dbReference>
<dbReference type="PANTHER" id="PTHR30522">
    <property type="entry name" value="NUCLEOSIDE TRIPHOSPHATE PYROPHOSPHOHYDROLASE"/>
    <property type="match status" value="1"/>
</dbReference>
<comment type="caution">
    <text evidence="3">The sequence shown here is derived from an EMBL/GenBank/DDBJ whole genome shotgun (WGS) entry which is preliminary data.</text>
</comment>
<dbReference type="Gene3D" id="1.10.287.1080">
    <property type="entry name" value="MazG-like"/>
    <property type="match status" value="2"/>
</dbReference>
<keyword evidence="3" id="KW-0378">Hydrolase</keyword>
<dbReference type="CDD" id="cd11528">
    <property type="entry name" value="NTP-PPase_MazG_Nterm"/>
    <property type="match status" value="1"/>
</dbReference>
<proteinExistence type="predicted"/>
<dbReference type="InterPro" id="IPR011551">
    <property type="entry name" value="NTP_PyrPHydrolase_MazG"/>
</dbReference>
<dbReference type="Pfam" id="PF03819">
    <property type="entry name" value="MazG"/>
    <property type="match status" value="2"/>
</dbReference>
<dbReference type="Pfam" id="PF00590">
    <property type="entry name" value="TP_methylase"/>
    <property type="match status" value="1"/>
</dbReference>
<dbReference type="RefSeq" id="WP_191697928.1">
    <property type="nucleotide sequence ID" value="NZ_JACSQO010000015.1"/>
</dbReference>
<dbReference type="GO" id="GO:0047429">
    <property type="term" value="F:nucleoside triphosphate diphosphatase activity"/>
    <property type="evidence" value="ECO:0007669"/>
    <property type="project" value="UniProtKB-EC"/>
</dbReference>
<evidence type="ECO:0000259" key="2">
    <source>
        <dbReference type="Pfam" id="PF03819"/>
    </source>
</evidence>
<dbReference type="PANTHER" id="PTHR30522:SF0">
    <property type="entry name" value="NUCLEOSIDE TRIPHOSPHATE PYROPHOSPHOHYDROLASE"/>
    <property type="match status" value="1"/>
</dbReference>
<keyword evidence="4" id="KW-1185">Reference proteome</keyword>
<organism evidence="3 4">
    <name type="scientific">Psychrobacillus faecigallinarum</name>
    <dbReference type="NCBI Taxonomy" id="2762235"/>
    <lineage>
        <taxon>Bacteria</taxon>
        <taxon>Bacillati</taxon>
        <taxon>Bacillota</taxon>
        <taxon>Bacilli</taxon>
        <taxon>Bacillales</taxon>
        <taxon>Bacillaceae</taxon>
        <taxon>Psychrobacillus</taxon>
    </lineage>
</organism>
<dbReference type="SUPFAM" id="SSF101386">
    <property type="entry name" value="all-alpha NTP pyrophosphatases"/>
    <property type="match status" value="2"/>
</dbReference>
<name>A0ABR8RF63_9BACI</name>
<evidence type="ECO:0000313" key="4">
    <source>
        <dbReference type="Proteomes" id="UP000640786"/>
    </source>
</evidence>
<evidence type="ECO:0000313" key="3">
    <source>
        <dbReference type="EMBL" id="MBD7946257.1"/>
    </source>
</evidence>
<feature type="domain" description="Tetrapyrrole methylase" evidence="1">
    <location>
        <begin position="4"/>
        <end position="205"/>
    </location>
</feature>
<dbReference type="InterPro" id="IPR004518">
    <property type="entry name" value="MazG-like_dom"/>
</dbReference>
<dbReference type="InterPro" id="IPR035996">
    <property type="entry name" value="4pyrrol_Methylase_sf"/>
</dbReference>
<dbReference type="InterPro" id="IPR048011">
    <property type="entry name" value="NTP-PPase_MazG-like_C"/>
</dbReference>
<sequence length="485" mass="55881">MNEITIIGLGAGDIDQLPLGIYKKLKNTAHLYVRTEQHPVLQELQKEGVSWTSFDEIYEKNDQFENVYKEIVESLLQQAENFPLVYAVPGHPLVAEQTVQLLIEAEEQGKIKIKIEGGQSFLDPIFGALRIDPIEGFQLLDGTSFKRDEVQMNAHVLIGQVYDAFSASEVKLTLMEKYPDDYEVTIVTAAGSSEEILKKVPLFELDREMELNNLTTLYVPPIHEKENRIKEWQTLREVVAQLRGPDGCPWDKEQTHTTLKKYAVEEVYELLQAIDEEDDDHIVEELGDVLLQVFLHAQIGEDNGYFSLEDVLASVTEKMIRRHPHVFGDAVANNTDDVLRNWQTIKAQEGKESTKSLLEDGLRTDSSLLTSFNYQKKAAKVGFDWPEVSEAWEKFEEELQEWKVELQSNDKEAQTDELGDLLFTVVNLARFHGLSPELAMMQANQKFKRRFEYIEKCVNQGRRSFEEYNLEELDQFWNDAKKLER</sequence>
<dbReference type="SUPFAM" id="SSF53790">
    <property type="entry name" value="Tetrapyrrole methylase"/>
    <property type="match status" value="1"/>
</dbReference>
<dbReference type="NCBIfam" id="NF007113">
    <property type="entry name" value="PRK09562.1"/>
    <property type="match status" value="1"/>
</dbReference>
<dbReference type="InterPro" id="IPR024180">
    <property type="entry name" value="Tetrapyrrole_Mease/MazG_pred"/>
</dbReference>
<evidence type="ECO:0000259" key="1">
    <source>
        <dbReference type="Pfam" id="PF00590"/>
    </source>
</evidence>
<accession>A0ABR8RF63</accession>
<protein>
    <submittedName>
        <fullName evidence="3">Nucleoside triphosphate pyrophosphohydrolase</fullName>
        <ecNumber evidence="3">3.6.1.9</ecNumber>
    </submittedName>
</protein>
<dbReference type="InterPro" id="IPR035013">
    <property type="entry name" value="YabN_N"/>
</dbReference>
<dbReference type="Gene3D" id="3.40.1010.10">
    <property type="entry name" value="Cobalt-precorrin-4 Transmethylase, Domain 1"/>
    <property type="match status" value="1"/>
</dbReference>
<dbReference type="InterPro" id="IPR014777">
    <property type="entry name" value="4pyrrole_Mease_sub1"/>
</dbReference>
<dbReference type="EC" id="3.6.1.9" evidence="3"/>
<dbReference type="InterPro" id="IPR048015">
    <property type="entry name" value="NTP-PPase_MazG-like_N"/>
</dbReference>
<dbReference type="CDD" id="cd11723">
    <property type="entry name" value="YabN_N_like"/>
    <property type="match status" value="1"/>
</dbReference>
<dbReference type="EMBL" id="JACSQO010000015">
    <property type="protein sequence ID" value="MBD7946257.1"/>
    <property type="molecule type" value="Genomic_DNA"/>
</dbReference>
<feature type="domain" description="NTP pyrophosphohydrolase MazG-like" evidence="2">
    <location>
        <begin position="396"/>
        <end position="450"/>
    </location>
</feature>
<dbReference type="NCBIfam" id="TIGR00444">
    <property type="entry name" value="mazG"/>
    <property type="match status" value="1"/>
</dbReference>
<feature type="domain" description="NTP pyrophosphohydrolase MazG-like" evidence="2">
    <location>
        <begin position="254"/>
        <end position="327"/>
    </location>
</feature>
<reference evidence="3 4" key="1">
    <citation type="submission" date="2020-08" db="EMBL/GenBank/DDBJ databases">
        <title>A Genomic Blueprint of the Chicken Gut Microbiome.</title>
        <authorList>
            <person name="Gilroy R."/>
            <person name="Ravi A."/>
            <person name="Getino M."/>
            <person name="Pursley I."/>
            <person name="Horton D.L."/>
            <person name="Alikhan N.-F."/>
            <person name="Baker D."/>
            <person name="Gharbi K."/>
            <person name="Hall N."/>
            <person name="Watson M."/>
            <person name="Adriaenssens E.M."/>
            <person name="Foster-Nyarko E."/>
            <person name="Jarju S."/>
            <person name="Secka A."/>
            <person name="Antonio M."/>
            <person name="Oren A."/>
            <person name="Chaudhuri R."/>
            <person name="La Ragione R.M."/>
            <person name="Hildebrand F."/>
            <person name="Pallen M.J."/>
        </authorList>
    </citation>
    <scope>NUCLEOTIDE SEQUENCE [LARGE SCALE GENOMIC DNA]</scope>
    <source>
        <strain evidence="3 4">Sa2BUA9</strain>
    </source>
</reference>
<gene>
    <name evidence="3" type="primary">mazG</name>
    <name evidence="3" type="ORF">H9650_19330</name>
</gene>
<dbReference type="InterPro" id="IPR000878">
    <property type="entry name" value="4pyrrol_Mease"/>
</dbReference>
<dbReference type="Proteomes" id="UP000640786">
    <property type="component" value="Unassembled WGS sequence"/>
</dbReference>